<proteinExistence type="predicted"/>
<keyword evidence="2" id="KW-1185">Reference proteome</keyword>
<comment type="caution">
    <text evidence="1">The sequence shown here is derived from an EMBL/GenBank/DDBJ whole genome shotgun (WGS) entry which is preliminary data.</text>
</comment>
<sequence length="259" mass="29556">MSAVRAEKEAASAGGSEETGLLHDYKLERWLSSSRRPQPVRRAPSLSAGGQYDWAQRVQYAVGHAVNRYYSAEPELRGHADAGELVDYRWPRRMADFESEKSYWELKDSSARHLQSFFVSNGYEGERPVMLYERFETRVPELEIDMSMIFQVAWQGKGEAGLHLQKFVVERDSRVLEGYRHAARVFCRQAFGADPAKIEVYQVLRGERIELSLNGVSYEQSIDYLRLAYAGMEEESQERSCTCGQCRPETEAAAGFLLC</sequence>
<dbReference type="RefSeq" id="WP_166272442.1">
    <property type="nucleotide sequence ID" value="NZ_JAAFGS010000001.1"/>
</dbReference>
<evidence type="ECO:0000313" key="1">
    <source>
        <dbReference type="EMBL" id="NGZ74330.1"/>
    </source>
</evidence>
<dbReference type="EMBL" id="JAAFGS010000001">
    <property type="protein sequence ID" value="NGZ74330.1"/>
    <property type="molecule type" value="Genomic_DNA"/>
</dbReference>
<protein>
    <submittedName>
        <fullName evidence="1">Uncharacterized protein</fullName>
    </submittedName>
</protein>
<accession>A0ABX0F1E3</accession>
<name>A0ABX0F1E3_9BACL</name>
<organism evidence="1 2">
    <name type="scientific">Saccharibacillus alkalitolerans</name>
    <dbReference type="NCBI Taxonomy" id="2705290"/>
    <lineage>
        <taxon>Bacteria</taxon>
        <taxon>Bacillati</taxon>
        <taxon>Bacillota</taxon>
        <taxon>Bacilli</taxon>
        <taxon>Bacillales</taxon>
        <taxon>Paenibacillaceae</taxon>
        <taxon>Saccharibacillus</taxon>
    </lineage>
</organism>
<evidence type="ECO:0000313" key="2">
    <source>
        <dbReference type="Proteomes" id="UP000800303"/>
    </source>
</evidence>
<gene>
    <name evidence="1" type="ORF">GYN08_03300</name>
</gene>
<dbReference type="Proteomes" id="UP000800303">
    <property type="component" value="Unassembled WGS sequence"/>
</dbReference>
<reference evidence="1 2" key="1">
    <citation type="submission" date="2020-01" db="EMBL/GenBank/DDBJ databases">
        <title>Polyphasic characterisation and genomic insights into a novel alkali tolerant bacterium VR-M41.</title>
        <authorList>
            <person name="Vemuluri V.R."/>
        </authorList>
    </citation>
    <scope>NUCLEOTIDE SEQUENCE [LARGE SCALE GENOMIC DNA]</scope>
    <source>
        <strain evidence="1 2">VR-M41</strain>
    </source>
</reference>